<protein>
    <submittedName>
        <fullName evidence="1">Uncharacterized protein</fullName>
    </submittedName>
</protein>
<keyword evidence="2" id="KW-1185">Reference proteome</keyword>
<name>A0A6N4XRH4_9FLAO</name>
<dbReference type="RefSeq" id="WP_162071735.1">
    <property type="nucleotide sequence ID" value="NZ_CACVBY010000004.1"/>
</dbReference>
<dbReference type="EMBL" id="CACVBY010000004">
    <property type="protein sequence ID" value="CAA7386010.1"/>
    <property type="molecule type" value="Genomic_DNA"/>
</dbReference>
<accession>A0A6N4XRH4</accession>
<sequence>MKIFLISTLFIVLIPLSCRENDLETNSADSKNSSQIIMGKPGSVLIEYQGNQIQAWRTAEGGYVVNDDILLDKESVKELNSMPANTLSLKAVVDWDQVTVGNYAIWPKTNFNYKIDPSMPAQLKTFIQQSVNEYITKTNSIITILILVVIL</sequence>
<proteinExistence type="predicted"/>
<evidence type="ECO:0000313" key="1">
    <source>
        <dbReference type="EMBL" id="CAA7386010.1"/>
    </source>
</evidence>
<gene>
    <name evidence="1" type="ORF">CHRY9393_00299</name>
</gene>
<dbReference type="AlphaFoldDB" id="A0A6N4XRH4"/>
<reference evidence="1 2" key="1">
    <citation type="submission" date="2020-01" db="EMBL/GenBank/DDBJ databases">
        <authorList>
            <person name="Rodrigo-Torres L."/>
            <person name="Arahal R. D."/>
            <person name="Lucena T."/>
        </authorList>
    </citation>
    <scope>NUCLEOTIDE SEQUENCE [LARGE SCALE GENOMIC DNA]</scope>
    <source>
        <strain evidence="1 2">CECT 9393</strain>
    </source>
</reference>
<organism evidence="1 2">
    <name type="scientific">Chryseobacterium fistulae</name>
    <dbReference type="NCBI Taxonomy" id="2675058"/>
    <lineage>
        <taxon>Bacteria</taxon>
        <taxon>Pseudomonadati</taxon>
        <taxon>Bacteroidota</taxon>
        <taxon>Flavobacteriia</taxon>
        <taxon>Flavobacteriales</taxon>
        <taxon>Weeksellaceae</taxon>
        <taxon>Chryseobacterium group</taxon>
        <taxon>Chryseobacterium</taxon>
    </lineage>
</organism>
<dbReference type="Proteomes" id="UP000445309">
    <property type="component" value="Unassembled WGS sequence"/>
</dbReference>
<evidence type="ECO:0000313" key="2">
    <source>
        <dbReference type="Proteomes" id="UP000445309"/>
    </source>
</evidence>